<feature type="non-terminal residue" evidence="1">
    <location>
        <position position="188"/>
    </location>
</feature>
<dbReference type="EMBL" id="BARV01001452">
    <property type="protein sequence ID" value="GAH96367.1"/>
    <property type="molecule type" value="Genomic_DNA"/>
</dbReference>
<sequence>MRHSDRLSSPAFKQFTKGYSQTLLARLSTAREAVVWAWQGADNIVSALLEVRGVSFNKKSHKDKWEKFVSAYPEFLRRAPPDQIERCRKMWEDARYRDREISAEDAGQVTSLATEVFEFGIRVLEQLWGISARKLRQGASDASERELAVVAVKEVEDYLRACEANAEQEAIRWGFAPYTTMLGDPATY</sequence>
<name>X1JQL9_9ZZZZ</name>
<gene>
    <name evidence="1" type="ORF">S06H3_04207</name>
</gene>
<evidence type="ECO:0000313" key="1">
    <source>
        <dbReference type="EMBL" id="GAH96367.1"/>
    </source>
</evidence>
<accession>X1JQL9</accession>
<organism evidence="1">
    <name type="scientific">marine sediment metagenome</name>
    <dbReference type="NCBI Taxonomy" id="412755"/>
    <lineage>
        <taxon>unclassified sequences</taxon>
        <taxon>metagenomes</taxon>
        <taxon>ecological metagenomes</taxon>
    </lineage>
</organism>
<protein>
    <recommendedName>
        <fullName evidence="2">HEPN domain-containing protein</fullName>
    </recommendedName>
</protein>
<comment type="caution">
    <text evidence="1">The sequence shown here is derived from an EMBL/GenBank/DDBJ whole genome shotgun (WGS) entry which is preliminary data.</text>
</comment>
<reference evidence="1" key="1">
    <citation type="journal article" date="2014" name="Front. Microbiol.">
        <title>High frequency of phylogenetically diverse reductive dehalogenase-homologous genes in deep subseafloor sedimentary metagenomes.</title>
        <authorList>
            <person name="Kawai M."/>
            <person name="Futagami T."/>
            <person name="Toyoda A."/>
            <person name="Takaki Y."/>
            <person name="Nishi S."/>
            <person name="Hori S."/>
            <person name="Arai W."/>
            <person name="Tsubouchi T."/>
            <person name="Morono Y."/>
            <person name="Uchiyama I."/>
            <person name="Ito T."/>
            <person name="Fujiyama A."/>
            <person name="Inagaki F."/>
            <person name="Takami H."/>
        </authorList>
    </citation>
    <scope>NUCLEOTIDE SEQUENCE</scope>
    <source>
        <strain evidence="1">Expedition CK06-06</strain>
    </source>
</reference>
<dbReference type="AlphaFoldDB" id="X1JQL9"/>
<proteinExistence type="predicted"/>
<evidence type="ECO:0008006" key="2">
    <source>
        <dbReference type="Google" id="ProtNLM"/>
    </source>
</evidence>